<dbReference type="InterPro" id="IPR004161">
    <property type="entry name" value="EFTu-like_2"/>
</dbReference>
<proteinExistence type="predicted"/>
<dbReference type="PANTHER" id="PTHR43721">
    <property type="entry name" value="ELONGATION FACTOR TU-RELATED"/>
    <property type="match status" value="1"/>
</dbReference>
<dbReference type="SUPFAM" id="SSF50447">
    <property type="entry name" value="Translation proteins"/>
    <property type="match status" value="1"/>
</dbReference>
<dbReference type="Pfam" id="PF03144">
    <property type="entry name" value="GTP_EFTU_D2"/>
    <property type="match status" value="1"/>
</dbReference>
<sequence length="345" mass="38268">MAKIAIIGNQNSGKSTIATNLGKKTNSSDIVTYESKKNNDVITTIDPVGYPKSIKPLIVAIELSDIILICIPPEGPDSFTGECIVLLDLLKHDRGIFVLTKADTSYDYAQEQLKNKIKQIIKDTSLNNWEFINVSSETHEGMNELRDLISSLNKKVEIENRKLDEKEPRVIIDQCFNVTGIGCVALGIVKQGQIKLKDKLNVYPINKNVELRSIQVHDVNEQEASTGNRVGLALKNIQAKEIERGFILSKKENVSSEFSLNFYTSKFTKSVCIGDVLHVFNKLQTSPVRVKGIKVNGSEQNSLSPGSECILDITAEKEIAFTKSDMFILSNLDEKQRIVGVGQVV</sequence>
<evidence type="ECO:0000313" key="2">
    <source>
        <dbReference type="EMBL" id="RQD81043.1"/>
    </source>
</evidence>
<gene>
    <name evidence="2" type="ORF">D5R95_08355</name>
</gene>
<protein>
    <submittedName>
        <fullName evidence="2">Elongation factor Tu</fullName>
    </submittedName>
</protein>
<keyword evidence="2" id="KW-0251">Elongation factor</keyword>
<dbReference type="InterPro" id="IPR050055">
    <property type="entry name" value="EF-Tu_GTPase"/>
</dbReference>
<dbReference type="Gene3D" id="2.40.30.10">
    <property type="entry name" value="Translation factors"/>
    <property type="match status" value="2"/>
</dbReference>
<dbReference type="EMBL" id="QZAB01000530">
    <property type="protein sequence ID" value="RQD81043.1"/>
    <property type="molecule type" value="Genomic_DNA"/>
</dbReference>
<feature type="domain" description="Translation elongation factor EFTu-like" evidence="1">
    <location>
        <begin position="183"/>
        <end position="248"/>
    </location>
</feature>
<dbReference type="PANTHER" id="PTHR43721:SF11">
    <property type="entry name" value="SELENOCYSTEINE-SPECIFIC ELONGATION FACTOR"/>
    <property type="match status" value="1"/>
</dbReference>
<keyword evidence="2" id="KW-0648">Protein biosynthesis</keyword>
<dbReference type="CDD" id="cd00882">
    <property type="entry name" value="Ras_like_GTPase"/>
    <property type="match status" value="1"/>
</dbReference>
<organism evidence="2 3">
    <name type="scientific">Methanosalsum natronophilum</name>
    <dbReference type="NCBI Taxonomy" id="768733"/>
    <lineage>
        <taxon>Archaea</taxon>
        <taxon>Methanobacteriati</taxon>
        <taxon>Methanobacteriota</taxon>
        <taxon>Stenosarchaea group</taxon>
        <taxon>Methanomicrobia</taxon>
        <taxon>Methanosarcinales</taxon>
        <taxon>Methanosarcinaceae</taxon>
        <taxon>Methanosalsum</taxon>
    </lineage>
</organism>
<dbReference type="SUPFAM" id="SSF52540">
    <property type="entry name" value="P-loop containing nucleoside triphosphate hydrolases"/>
    <property type="match status" value="1"/>
</dbReference>
<dbReference type="InterPro" id="IPR027417">
    <property type="entry name" value="P-loop_NTPase"/>
</dbReference>
<evidence type="ECO:0000259" key="1">
    <source>
        <dbReference type="Pfam" id="PF03144"/>
    </source>
</evidence>
<evidence type="ECO:0000313" key="3">
    <source>
        <dbReference type="Proteomes" id="UP000284763"/>
    </source>
</evidence>
<name>A0A424YPU9_9EURY</name>
<dbReference type="GO" id="GO:0001514">
    <property type="term" value="P:selenocysteine incorporation"/>
    <property type="evidence" value="ECO:0007669"/>
    <property type="project" value="TreeGrafter"/>
</dbReference>
<dbReference type="Gene3D" id="3.40.50.300">
    <property type="entry name" value="P-loop containing nucleotide triphosphate hydrolases"/>
    <property type="match status" value="1"/>
</dbReference>
<accession>A0A424YPU9</accession>
<dbReference type="GO" id="GO:0005525">
    <property type="term" value="F:GTP binding"/>
    <property type="evidence" value="ECO:0007669"/>
    <property type="project" value="InterPro"/>
</dbReference>
<reference evidence="2 3" key="1">
    <citation type="submission" date="2018-08" db="EMBL/GenBank/DDBJ databases">
        <title>The metabolism and importance of syntrophic acetate oxidation coupled to methane or sulfide production in haloalkaline environments.</title>
        <authorList>
            <person name="Timmers P.H.A."/>
            <person name="Vavourakis C.D."/>
            <person name="Sorokin D.Y."/>
            <person name="Sinninghe Damste J.S."/>
            <person name="Muyzer G."/>
            <person name="Stams A.J.M."/>
            <person name="Plugge C.M."/>
        </authorList>
    </citation>
    <scope>NUCLEOTIDE SEQUENCE [LARGE SCALE GENOMIC DNA]</scope>
    <source>
        <strain evidence="2">MSAO_Arc3</strain>
    </source>
</reference>
<dbReference type="Proteomes" id="UP000284763">
    <property type="component" value="Unassembled WGS sequence"/>
</dbReference>
<dbReference type="CDD" id="cd03696">
    <property type="entry name" value="SelB_II"/>
    <property type="match status" value="1"/>
</dbReference>
<comment type="caution">
    <text evidence="2">The sequence shown here is derived from an EMBL/GenBank/DDBJ whole genome shotgun (WGS) entry which is preliminary data.</text>
</comment>
<dbReference type="GO" id="GO:0003746">
    <property type="term" value="F:translation elongation factor activity"/>
    <property type="evidence" value="ECO:0007669"/>
    <property type="project" value="UniProtKB-KW"/>
</dbReference>
<dbReference type="AlphaFoldDB" id="A0A424YPU9"/>
<dbReference type="InterPro" id="IPR009000">
    <property type="entry name" value="Transl_B-barrel_sf"/>
</dbReference>